<gene>
    <name evidence="1" type="ORF">IX83_05700</name>
</gene>
<organism evidence="1 2">
    <name type="scientific">Basilea psittacipulmonis DSM 24701</name>
    <dbReference type="NCBI Taxonomy" id="1072685"/>
    <lineage>
        <taxon>Bacteria</taxon>
        <taxon>Pseudomonadati</taxon>
        <taxon>Pseudomonadota</taxon>
        <taxon>Betaproteobacteria</taxon>
        <taxon>Burkholderiales</taxon>
        <taxon>Alcaligenaceae</taxon>
        <taxon>Basilea</taxon>
    </lineage>
</organism>
<dbReference type="EMBL" id="CP009238">
    <property type="protein sequence ID" value="AIL32879.1"/>
    <property type="molecule type" value="Genomic_DNA"/>
</dbReference>
<dbReference type="AlphaFoldDB" id="A0A077DE07"/>
<dbReference type="HOGENOM" id="CLU_2858660_0_0_4"/>
<accession>A0A077DE07</accession>
<reference evidence="1 2" key="1">
    <citation type="journal article" date="2014" name="BMC Genomics">
        <title>A genomic perspective on a new bacterial genus and species from the Alcaligenaceae family, Basilea psittacipulmonis.</title>
        <authorList>
            <person name="Whiteson K.L."/>
            <person name="Hernandez D."/>
            <person name="Lazarevic V."/>
            <person name="Gaia N."/>
            <person name="Farinelli L."/>
            <person name="Francois P."/>
            <person name="Pilo P."/>
            <person name="Frey J."/>
            <person name="Schrenzel J."/>
        </authorList>
    </citation>
    <scope>NUCLEOTIDE SEQUENCE [LARGE SCALE GENOMIC DNA]</scope>
    <source>
        <strain evidence="1 2">DSM 24701</strain>
    </source>
</reference>
<evidence type="ECO:0000313" key="1">
    <source>
        <dbReference type="EMBL" id="AIL32879.1"/>
    </source>
</evidence>
<dbReference type="KEGG" id="bpsi:IX83_05700"/>
<dbReference type="RefSeq" id="WP_038500063.1">
    <property type="nucleotide sequence ID" value="NZ_AFWK01000058.1"/>
</dbReference>
<name>A0A077DE07_9BURK</name>
<sequence length="73" mass="7865">MKIEQQNVEGKAGVSVHLTWKELTLGGVAAVSYALFPKLTTVILGASAAYYVADKAGILEDLEDKQQSDIIEQ</sequence>
<protein>
    <submittedName>
        <fullName evidence="1">Uncharacterized protein</fullName>
    </submittedName>
</protein>
<keyword evidence="2" id="KW-1185">Reference proteome</keyword>
<dbReference type="Proteomes" id="UP000028945">
    <property type="component" value="Chromosome"/>
</dbReference>
<evidence type="ECO:0000313" key="2">
    <source>
        <dbReference type="Proteomes" id="UP000028945"/>
    </source>
</evidence>
<proteinExistence type="predicted"/>